<dbReference type="InterPro" id="IPR008921">
    <property type="entry name" value="DNA_pol3_clamp-load_cplx_C"/>
</dbReference>
<keyword evidence="3" id="KW-0808">Transferase</keyword>
<keyword evidence="6" id="KW-0239">DNA-directed DNA polymerase</keyword>
<dbReference type="AlphaFoldDB" id="F7XXH8"/>
<evidence type="ECO:0000256" key="4">
    <source>
        <dbReference type="ARBA" id="ARBA00022695"/>
    </source>
</evidence>
<evidence type="ECO:0000259" key="9">
    <source>
        <dbReference type="Pfam" id="PF21500"/>
    </source>
</evidence>
<dbReference type="OrthoDB" id="9811073at2"/>
<dbReference type="InterPro" id="IPR027417">
    <property type="entry name" value="P-loop_NTPase"/>
</dbReference>
<dbReference type="GO" id="GO:0003887">
    <property type="term" value="F:DNA-directed DNA polymerase activity"/>
    <property type="evidence" value="ECO:0007669"/>
    <property type="project" value="UniProtKB-KW"/>
</dbReference>
<keyword evidence="11" id="KW-1185">Reference proteome</keyword>
<dbReference type="Gene3D" id="3.40.50.300">
    <property type="entry name" value="P-loop containing nucleotide triphosphate hydrolases"/>
    <property type="match status" value="1"/>
</dbReference>
<evidence type="ECO:0000256" key="5">
    <source>
        <dbReference type="ARBA" id="ARBA00022705"/>
    </source>
</evidence>
<organism evidence="10 11">
    <name type="scientific">Moranella endobia (strain PCIT)</name>
    <dbReference type="NCBI Taxonomy" id="903503"/>
    <lineage>
        <taxon>Bacteria</taxon>
        <taxon>Pseudomonadati</taxon>
        <taxon>Pseudomonadota</taxon>
        <taxon>Gammaproteobacteria</taxon>
        <taxon>Enterobacterales</taxon>
        <taxon>Enterobacteriaceae</taxon>
        <taxon>Candidatus Moranella</taxon>
    </lineage>
</organism>
<dbReference type="eggNOG" id="COG0470">
    <property type="taxonomic scope" value="Bacteria"/>
</dbReference>
<evidence type="ECO:0000256" key="6">
    <source>
        <dbReference type="ARBA" id="ARBA00022932"/>
    </source>
</evidence>
<dbReference type="InterPro" id="IPR015199">
    <property type="entry name" value="DNA_pol_III_delta_C"/>
</dbReference>
<dbReference type="GO" id="GO:0003677">
    <property type="term" value="F:DNA binding"/>
    <property type="evidence" value="ECO:0007669"/>
    <property type="project" value="InterPro"/>
</dbReference>
<reference key="1">
    <citation type="submission" date="2010-09" db="EMBL/GenBank/DDBJ databases">
        <title>An interdependent metabolic patchwork in the nested three-way symbiosis of mealybugs.</title>
        <authorList>
            <person name="McCutcheon J.P."/>
            <person name="von Dohlen C.D."/>
        </authorList>
    </citation>
    <scope>NUCLEOTIDE SEQUENCE</scope>
    <source>
        <strain>PCIT</strain>
    </source>
</reference>
<dbReference type="Gene3D" id="1.20.272.10">
    <property type="match status" value="1"/>
</dbReference>
<dbReference type="EMBL" id="CP002243">
    <property type="protein sequence ID" value="AEI74804.1"/>
    <property type="molecule type" value="Genomic_DNA"/>
</dbReference>
<dbReference type="Pfam" id="PF13177">
    <property type="entry name" value="DNA_pol3_delta2"/>
    <property type="match status" value="1"/>
</dbReference>
<dbReference type="Pfam" id="PF21500">
    <property type="entry name" value="HolB_lid"/>
    <property type="match status" value="1"/>
</dbReference>
<reference evidence="10 11" key="2">
    <citation type="journal article" date="2011" name="Curr. Biol.">
        <title>An interdependent metabolic patchwork in the nested symbiosis of mealybugs.</title>
        <authorList>
            <person name="McCutcheon J.P."/>
            <person name="von Dohlen C.D."/>
        </authorList>
    </citation>
    <scope>NUCLEOTIDE SEQUENCE [LARGE SCALE GENOMIC DNA]</scope>
    <source>
        <strain evidence="10 11">PCIT</strain>
    </source>
</reference>
<dbReference type="InterPro" id="IPR050238">
    <property type="entry name" value="DNA_Rep/Repair_Clamp_Loader"/>
</dbReference>
<feature type="domain" description="DNA polymerase III delta subunit C-terminal" evidence="8">
    <location>
        <begin position="208"/>
        <end position="322"/>
    </location>
</feature>
<dbReference type="SUPFAM" id="SSF52540">
    <property type="entry name" value="P-loop containing nucleoside triphosphate hydrolases"/>
    <property type="match status" value="1"/>
</dbReference>
<evidence type="ECO:0000256" key="7">
    <source>
        <dbReference type="ARBA" id="ARBA00049244"/>
    </source>
</evidence>
<protein>
    <recommendedName>
        <fullName evidence="2">DNA polymerase III subunit delta'</fullName>
        <ecNumber evidence="1">2.7.7.7</ecNumber>
    </recommendedName>
</protein>
<dbReference type="PANTHER" id="PTHR11669">
    <property type="entry name" value="REPLICATION FACTOR C / DNA POLYMERASE III GAMMA-TAU SUBUNIT"/>
    <property type="match status" value="1"/>
</dbReference>
<name>F7XXH8_MOREP</name>
<dbReference type="HOGENOM" id="CLU_006229_4_3_6"/>
<sequence length="332" mass="38233">MKWYPWLSSPYQQLIASYKQKRGHHAVLLHSQPGNGEQSLCYALMRWLMCRNPYGNNSCRVCYSCRLMIVGNHPNYYQLVLGKDQHNIGIDSIRNIIDNLYGSVYYPGGVQVLWLPNVEELTEPAANALLQILEEPPANTYFIMSCQTTSRLLLTLRSRCLYWPLSTPNESHSVRWLQQLGHDELRARTALRLCGTAPLAAEALLQPARWQERLELCTVLQNVIASGDLLALLPALNRDKKDYGPINWLLSLIADALKYHYGAQEFIVNTDQPQLLVMLAERWPAGLLHTQWNTWLHVFRQLQEINSVNRELLLTNQLLNWKYGTAEIYAYL</sequence>
<accession>F7XXH8</accession>
<evidence type="ECO:0000256" key="2">
    <source>
        <dbReference type="ARBA" id="ARBA00014363"/>
    </source>
</evidence>
<evidence type="ECO:0000259" key="8">
    <source>
        <dbReference type="Pfam" id="PF09115"/>
    </source>
</evidence>
<keyword evidence="4" id="KW-0548">Nucleotidyltransferase</keyword>
<evidence type="ECO:0000313" key="11">
    <source>
        <dbReference type="Proteomes" id="UP000000504"/>
    </source>
</evidence>
<dbReference type="Pfam" id="PF09115">
    <property type="entry name" value="DNApol3-delta_C"/>
    <property type="match status" value="1"/>
</dbReference>
<dbReference type="Proteomes" id="UP000000504">
    <property type="component" value="Chromosome"/>
</dbReference>
<dbReference type="STRING" id="903503.MEPCIT_149"/>
<evidence type="ECO:0000256" key="3">
    <source>
        <dbReference type="ARBA" id="ARBA00022679"/>
    </source>
</evidence>
<gene>
    <name evidence="10" type="primary">holB</name>
    <name evidence="10" type="ordered locus">MEPCIT_149</name>
</gene>
<dbReference type="KEGG" id="men:MEPCIT_149"/>
<evidence type="ECO:0000313" key="10">
    <source>
        <dbReference type="EMBL" id="AEI74804.1"/>
    </source>
</evidence>
<feature type="domain" description="DNA polymerase III subunit delta' AAA+ ATPase lid" evidence="9">
    <location>
        <begin position="168"/>
        <end position="206"/>
    </location>
</feature>
<dbReference type="PANTHER" id="PTHR11669:SF8">
    <property type="entry name" value="DNA POLYMERASE III SUBUNIT DELTA"/>
    <property type="match status" value="1"/>
</dbReference>
<comment type="catalytic activity">
    <reaction evidence="7">
        <text>DNA(n) + a 2'-deoxyribonucleoside 5'-triphosphate = DNA(n+1) + diphosphate</text>
        <dbReference type="Rhea" id="RHEA:22508"/>
        <dbReference type="Rhea" id="RHEA-COMP:17339"/>
        <dbReference type="Rhea" id="RHEA-COMP:17340"/>
        <dbReference type="ChEBI" id="CHEBI:33019"/>
        <dbReference type="ChEBI" id="CHEBI:61560"/>
        <dbReference type="ChEBI" id="CHEBI:173112"/>
        <dbReference type="EC" id="2.7.7.7"/>
    </reaction>
</comment>
<dbReference type="GO" id="GO:0009360">
    <property type="term" value="C:DNA polymerase III complex"/>
    <property type="evidence" value="ECO:0007669"/>
    <property type="project" value="InterPro"/>
</dbReference>
<dbReference type="InterPro" id="IPR048731">
    <property type="entry name" value="HolB_lid-gammaproteobact"/>
</dbReference>
<evidence type="ECO:0000256" key="1">
    <source>
        <dbReference type="ARBA" id="ARBA00012417"/>
    </source>
</evidence>
<proteinExistence type="predicted"/>
<dbReference type="GO" id="GO:0006261">
    <property type="term" value="P:DNA-templated DNA replication"/>
    <property type="evidence" value="ECO:0007669"/>
    <property type="project" value="TreeGrafter"/>
</dbReference>
<dbReference type="SUPFAM" id="SSF48019">
    <property type="entry name" value="post-AAA+ oligomerization domain-like"/>
    <property type="match status" value="1"/>
</dbReference>
<dbReference type="RefSeq" id="WP_013975555.1">
    <property type="nucleotide sequence ID" value="NC_015735.1"/>
</dbReference>
<keyword evidence="5" id="KW-0235">DNA replication</keyword>
<dbReference type="EC" id="2.7.7.7" evidence="1"/>